<evidence type="ECO:0000313" key="1">
    <source>
        <dbReference type="EMBL" id="MEA5141214.1"/>
    </source>
</evidence>
<keyword evidence="1" id="KW-0328">Glycosyltransferase</keyword>
<dbReference type="PANTHER" id="PTHR12526">
    <property type="entry name" value="GLYCOSYLTRANSFERASE"/>
    <property type="match status" value="1"/>
</dbReference>
<comment type="caution">
    <text evidence="1">The sequence shown here is derived from an EMBL/GenBank/DDBJ whole genome shotgun (WGS) entry which is preliminary data.</text>
</comment>
<organism evidence="1 2">
    <name type="scientific">Arcicella rigui</name>
    <dbReference type="NCBI Taxonomy" id="797020"/>
    <lineage>
        <taxon>Bacteria</taxon>
        <taxon>Pseudomonadati</taxon>
        <taxon>Bacteroidota</taxon>
        <taxon>Cytophagia</taxon>
        <taxon>Cytophagales</taxon>
        <taxon>Flectobacillaceae</taxon>
        <taxon>Arcicella</taxon>
    </lineage>
</organism>
<dbReference type="RefSeq" id="WP_323298371.1">
    <property type="nucleotide sequence ID" value="NZ_JAYFUM010000025.1"/>
</dbReference>
<evidence type="ECO:0000313" key="2">
    <source>
        <dbReference type="Proteomes" id="UP001302949"/>
    </source>
</evidence>
<dbReference type="Proteomes" id="UP001302949">
    <property type="component" value="Unassembled WGS sequence"/>
</dbReference>
<proteinExistence type="predicted"/>
<protein>
    <submittedName>
        <fullName evidence="1">Glycosyltransferase</fullName>
        <ecNumber evidence="1">2.4.-.-</ecNumber>
    </submittedName>
</protein>
<dbReference type="Pfam" id="PF13692">
    <property type="entry name" value="Glyco_trans_1_4"/>
    <property type="match status" value="1"/>
</dbReference>
<reference evidence="1 2" key="1">
    <citation type="submission" date="2023-12" db="EMBL/GenBank/DDBJ databases">
        <title>Novel species of the genus Arcicella isolated from rivers.</title>
        <authorList>
            <person name="Lu H."/>
        </authorList>
    </citation>
    <scope>NUCLEOTIDE SEQUENCE [LARGE SCALE GENOMIC DNA]</scope>
    <source>
        <strain evidence="1 2">KCTC 23307</strain>
    </source>
</reference>
<dbReference type="GO" id="GO:0016757">
    <property type="term" value="F:glycosyltransferase activity"/>
    <property type="evidence" value="ECO:0007669"/>
    <property type="project" value="UniProtKB-KW"/>
</dbReference>
<gene>
    <name evidence="1" type="ORF">VB248_18825</name>
</gene>
<dbReference type="Gene3D" id="3.40.50.2000">
    <property type="entry name" value="Glycogen Phosphorylase B"/>
    <property type="match status" value="1"/>
</dbReference>
<dbReference type="EC" id="2.4.-.-" evidence="1"/>
<keyword evidence="2" id="KW-1185">Reference proteome</keyword>
<accession>A0ABU5QED2</accession>
<sequence length="404" mass="45744">MSEKIEAYIVIAQQEWALNLGSNARNLAVEFSKTKPVLYVNPAIDLKSILTQTKTSHGKKRLALALGFGENTVKVADNLWVHTPSTISYSISWLKNISLYDTFNERNGKGFFDSLKKAIKELGWQAQKTVVLNDSQMFTGLFTKKYFAPLLSFYYIRDNLIEHPYFKFHGTRVEPETIELADAVFANSAYLADYARNHNAISLDIGQGCETDIYQADFTYTEPEDLAKIPHPRIGYVGFLTAERLDIKLLEEVAETNPDWQMVLIGPEEIVFEQSRLHHIKNVHFLGSKKPNQLPAYMQYLDVCMNPQLVNPLTIGNYPRKIDEYLAMGKPTVATDTPAMKMFLPHVELAIGTEGYKQAIKKALLPQSQEARKAAIDCAKGHTWEACVKQIYAVQDQLLNSEKI</sequence>
<dbReference type="PANTHER" id="PTHR12526:SF630">
    <property type="entry name" value="GLYCOSYLTRANSFERASE"/>
    <property type="match status" value="1"/>
</dbReference>
<dbReference type="SUPFAM" id="SSF53756">
    <property type="entry name" value="UDP-Glycosyltransferase/glycogen phosphorylase"/>
    <property type="match status" value="1"/>
</dbReference>
<keyword evidence="1" id="KW-0808">Transferase</keyword>
<name>A0ABU5QED2_9BACT</name>
<dbReference type="EMBL" id="JAYFUM010000025">
    <property type="protein sequence ID" value="MEA5141214.1"/>
    <property type="molecule type" value="Genomic_DNA"/>
</dbReference>